<evidence type="ECO:0000313" key="3">
    <source>
        <dbReference type="EMBL" id="NJP91078.1"/>
    </source>
</evidence>
<evidence type="ECO:0008006" key="5">
    <source>
        <dbReference type="Google" id="ProtNLM"/>
    </source>
</evidence>
<reference evidence="3 4" key="1">
    <citation type="submission" date="2020-03" db="EMBL/GenBank/DDBJ databases">
        <title>WGS of actinomycetes isolated from Thailand.</title>
        <authorList>
            <person name="Thawai C."/>
        </authorList>
    </citation>
    <scope>NUCLEOTIDE SEQUENCE [LARGE SCALE GENOMIC DNA]</scope>
    <source>
        <strain evidence="3 4">FMUSA5-5</strain>
    </source>
</reference>
<gene>
    <name evidence="3" type="ORF">HCN51_16725</name>
</gene>
<organism evidence="3 4">
    <name type="scientific">Nonomuraea composti</name>
    <dbReference type="NCBI Taxonomy" id="2720023"/>
    <lineage>
        <taxon>Bacteria</taxon>
        <taxon>Bacillati</taxon>
        <taxon>Actinomycetota</taxon>
        <taxon>Actinomycetes</taxon>
        <taxon>Streptosporangiales</taxon>
        <taxon>Streptosporangiaceae</taxon>
        <taxon>Nonomuraea</taxon>
    </lineage>
</organism>
<keyword evidence="2" id="KW-1133">Transmembrane helix</keyword>
<dbReference type="RefSeq" id="WP_168010524.1">
    <property type="nucleotide sequence ID" value="NZ_JAATEP010000010.1"/>
</dbReference>
<keyword evidence="2" id="KW-0472">Membrane</keyword>
<sequence length="246" mass="26485">MPTLEDELRRLMADDTARLHAAPDLLERVVRSHRARRSRVKAVAVAASVAAALVVVGGPAVYLSAGPAPTAGGPGTTSAVPEPPAIDDTPPAPTEPANLGDLGDGKEFGHVKVGYLPERLRWGNWSIDHGDSYSTSYNYEGDDEGSYRVQIFVYENGAVQELEDRLQTFRDEEEGQDVTVGGRSGYRVVANVGEDGMAGTPTLFLKLGDRQWAEIIFSPVYAKEFRDAEAVTAELNRIGEGLTSTL</sequence>
<dbReference type="Proteomes" id="UP000696294">
    <property type="component" value="Unassembled WGS sequence"/>
</dbReference>
<protein>
    <recommendedName>
        <fullName evidence="5">Serine/arginine repetitive matrix protein 2</fullName>
    </recommendedName>
</protein>
<comment type="caution">
    <text evidence="3">The sequence shown here is derived from an EMBL/GenBank/DDBJ whole genome shotgun (WGS) entry which is preliminary data.</text>
</comment>
<accession>A0ABX1B824</accession>
<evidence type="ECO:0000256" key="2">
    <source>
        <dbReference type="SAM" id="Phobius"/>
    </source>
</evidence>
<dbReference type="EMBL" id="JAATEP010000010">
    <property type="protein sequence ID" value="NJP91078.1"/>
    <property type="molecule type" value="Genomic_DNA"/>
</dbReference>
<proteinExistence type="predicted"/>
<keyword evidence="2" id="KW-0812">Transmembrane</keyword>
<evidence type="ECO:0000256" key="1">
    <source>
        <dbReference type="SAM" id="MobiDB-lite"/>
    </source>
</evidence>
<feature type="region of interest" description="Disordered" evidence="1">
    <location>
        <begin position="70"/>
        <end position="105"/>
    </location>
</feature>
<name>A0ABX1B824_9ACTN</name>
<feature type="transmembrane region" description="Helical" evidence="2">
    <location>
        <begin position="42"/>
        <end position="62"/>
    </location>
</feature>
<keyword evidence="4" id="KW-1185">Reference proteome</keyword>
<evidence type="ECO:0000313" key="4">
    <source>
        <dbReference type="Proteomes" id="UP000696294"/>
    </source>
</evidence>